<evidence type="ECO:0000256" key="2">
    <source>
        <dbReference type="ARBA" id="ARBA00022552"/>
    </source>
</evidence>
<evidence type="ECO:0000313" key="4">
    <source>
        <dbReference type="Proteomes" id="UP000030694"/>
    </source>
</evidence>
<gene>
    <name evidence="3" type="ORF">PFMC_00045</name>
</gene>
<dbReference type="Pfam" id="PF10273">
    <property type="entry name" value="WGG"/>
    <property type="match status" value="1"/>
</dbReference>
<accession>A0A024XFV7</accession>
<dbReference type="EMBL" id="KI927458">
    <property type="protein sequence ID" value="ETW64021.1"/>
    <property type="molecule type" value="Genomic_DNA"/>
</dbReference>
<dbReference type="AlphaFoldDB" id="A0A024XFV7"/>
<name>A0A024XFV7_PLAFC</name>
<evidence type="ECO:0000256" key="1">
    <source>
        <dbReference type="ARBA" id="ARBA00006524"/>
    </source>
</evidence>
<dbReference type="InterPro" id="IPR019398">
    <property type="entry name" value="Pre-rRNA_process_TSR2"/>
</dbReference>
<keyword evidence="2" id="KW-0698">rRNA processing</keyword>
<dbReference type="GO" id="GO:0006364">
    <property type="term" value="P:rRNA processing"/>
    <property type="evidence" value="ECO:0007669"/>
    <property type="project" value="UniProtKB-KW"/>
</dbReference>
<comment type="similarity">
    <text evidence="1">Belongs to the TSR2 family.</text>
</comment>
<proteinExistence type="inferred from homology"/>
<reference evidence="3 4" key="2">
    <citation type="submission" date="2013-02" db="EMBL/GenBank/DDBJ databases">
        <title>The Genome Sequence of Plasmodium falciparum CAMP/Malaysia.</title>
        <authorList>
            <consortium name="The Broad Institute Genome Sequencing Platform"/>
            <consortium name="The Broad Institute Genome Sequencing Center for Infectious Disease"/>
            <person name="Neafsey D."/>
            <person name="Cheeseman I."/>
            <person name="Volkman S."/>
            <person name="Adams J."/>
            <person name="Walker B."/>
            <person name="Young S.K."/>
            <person name="Zeng Q."/>
            <person name="Gargeya S."/>
            <person name="Fitzgerald M."/>
            <person name="Haas B."/>
            <person name="Abouelleil A."/>
            <person name="Alvarado L."/>
            <person name="Arachchi H.M."/>
            <person name="Berlin A.M."/>
            <person name="Chapman S.B."/>
            <person name="Dewar J."/>
            <person name="Goldberg J."/>
            <person name="Griggs A."/>
            <person name="Gujja S."/>
            <person name="Hansen M."/>
            <person name="Howarth C."/>
            <person name="Imamovic A."/>
            <person name="Larimer J."/>
            <person name="McCowan C."/>
            <person name="Murphy C."/>
            <person name="Neiman D."/>
            <person name="Pearson M."/>
            <person name="Priest M."/>
            <person name="Roberts A."/>
            <person name="Saif S."/>
            <person name="Shea T."/>
            <person name="Sisk P."/>
            <person name="Sykes S."/>
            <person name="Wortman J."/>
            <person name="Nusbaum C."/>
            <person name="Birren B."/>
        </authorList>
    </citation>
    <scope>NUCLEOTIDE SEQUENCE [LARGE SCALE GENOMIC DNA]</scope>
    <source>
        <strain evidence="3 4">CAMP/Malaysia</strain>
    </source>
</reference>
<dbReference type="OrthoDB" id="263560at2759"/>
<protein>
    <submittedName>
        <fullName evidence="3">Uncharacterized protein</fullName>
    </submittedName>
</protein>
<dbReference type="Proteomes" id="UP000030694">
    <property type="component" value="Unassembled WGS sequence"/>
</dbReference>
<reference evidence="3 4" key="1">
    <citation type="submission" date="2013-02" db="EMBL/GenBank/DDBJ databases">
        <title>The Genome Annotation of Plasmodium falciparum CAMP/Malaysia.</title>
        <authorList>
            <consortium name="The Broad Institute Genome Sequencing Platform"/>
            <consortium name="The Broad Institute Genome Sequencing Center for Infectious Disease"/>
            <person name="Neafsey D."/>
            <person name="Hoffman S."/>
            <person name="Volkman S."/>
            <person name="Rosenthal P."/>
            <person name="Walker B."/>
            <person name="Young S.K."/>
            <person name="Zeng Q."/>
            <person name="Gargeya S."/>
            <person name="Fitzgerald M."/>
            <person name="Haas B."/>
            <person name="Abouelleil A."/>
            <person name="Allen A.W."/>
            <person name="Alvarado L."/>
            <person name="Arachchi H.M."/>
            <person name="Berlin A.M."/>
            <person name="Chapman S.B."/>
            <person name="Gainer-Dewar J."/>
            <person name="Goldberg J."/>
            <person name="Griggs A."/>
            <person name="Gujja S."/>
            <person name="Hansen M."/>
            <person name="Howarth C."/>
            <person name="Imamovic A."/>
            <person name="Ireland A."/>
            <person name="Larimer J."/>
            <person name="McCowan C."/>
            <person name="Murphy C."/>
            <person name="Pearson M."/>
            <person name="Poon T.W."/>
            <person name="Priest M."/>
            <person name="Roberts A."/>
            <person name="Saif S."/>
            <person name="Shea T."/>
            <person name="Sisk P."/>
            <person name="Sykes S."/>
            <person name="Wortman J."/>
            <person name="Nusbaum C."/>
            <person name="Birren B."/>
        </authorList>
    </citation>
    <scope>NUCLEOTIDE SEQUENCE [LARGE SCALE GENOMIC DNA]</scope>
    <source>
        <strain evidence="3 4">CAMP/Malaysia</strain>
    </source>
</reference>
<organism evidence="3 4">
    <name type="scientific">Plasmodium falciparum (isolate Camp / Malaysia)</name>
    <dbReference type="NCBI Taxonomy" id="5835"/>
    <lineage>
        <taxon>Eukaryota</taxon>
        <taxon>Sar</taxon>
        <taxon>Alveolata</taxon>
        <taxon>Apicomplexa</taxon>
        <taxon>Aconoidasida</taxon>
        <taxon>Haemosporida</taxon>
        <taxon>Plasmodiidae</taxon>
        <taxon>Plasmodium</taxon>
        <taxon>Plasmodium (Laverania)</taxon>
    </lineage>
</organism>
<evidence type="ECO:0000313" key="3">
    <source>
        <dbReference type="EMBL" id="ETW64021.1"/>
    </source>
</evidence>
<sequence length="77" mass="9077">MEIINKRTILRLAVTNNWGGINSEDKKKKLIEYVHNFVTNNNAKNKLCDYLRDEMSVLFNVDIEDHSDDHIKNKLFV</sequence>